<dbReference type="InterPro" id="IPR017871">
    <property type="entry name" value="ABC_transporter-like_CS"/>
</dbReference>
<dbReference type="Pfam" id="PF00005">
    <property type="entry name" value="ABC_tran"/>
    <property type="match status" value="1"/>
</dbReference>
<dbReference type="EMBL" id="JADKNH010000003">
    <property type="protein sequence ID" value="MBF4692502.1"/>
    <property type="molecule type" value="Genomic_DNA"/>
</dbReference>
<keyword evidence="3" id="KW-0547">Nucleotide-binding</keyword>
<dbReference type="Gene3D" id="3.40.50.300">
    <property type="entry name" value="P-loop containing nucleotide triphosphate hydrolases"/>
    <property type="match status" value="1"/>
</dbReference>
<protein>
    <submittedName>
        <fullName evidence="6">ABC transporter ATP-binding protein</fullName>
    </submittedName>
</protein>
<comment type="similarity">
    <text evidence="1">Belongs to the ABC transporter superfamily.</text>
</comment>
<evidence type="ECO:0000259" key="5">
    <source>
        <dbReference type="PROSITE" id="PS50893"/>
    </source>
</evidence>
<dbReference type="PROSITE" id="PS50893">
    <property type="entry name" value="ABC_TRANSPORTER_2"/>
    <property type="match status" value="1"/>
</dbReference>
<dbReference type="InterPro" id="IPR027417">
    <property type="entry name" value="P-loop_NTPase"/>
</dbReference>
<keyword evidence="7" id="KW-1185">Reference proteome</keyword>
<evidence type="ECO:0000256" key="2">
    <source>
        <dbReference type="ARBA" id="ARBA00022448"/>
    </source>
</evidence>
<evidence type="ECO:0000256" key="3">
    <source>
        <dbReference type="ARBA" id="ARBA00022741"/>
    </source>
</evidence>
<sequence length="259" mass="29061">MVIEVNQLSFSYGNHAVLKNLSFSVEAGKLISVLGPNGVGKSTLFRCLLGLNKTYKGTIQINGADIKTLTTRKMAETMAYIPQSHVSTFNYSVVEMVVMGTAHRVSKFSTPSVQDYEKAYDALEQMSMRDYAQRYFNMLSGGEQQMVLIARALAQQAKILLMDEPTSNLDFGNQLRVMEKIKMLAERGYTVIQSSHNPQQAMMFSDEVMAMYAGEITAKGAPNEVVTKRLLETLYQTHVEILEVKGEQLILPLWGRRRV</sequence>
<dbReference type="PANTHER" id="PTHR42734">
    <property type="entry name" value="METAL TRANSPORT SYSTEM ATP-BINDING PROTEIN TM_0124-RELATED"/>
    <property type="match status" value="1"/>
</dbReference>
<dbReference type="InterPro" id="IPR050153">
    <property type="entry name" value="Metal_Ion_Import_ABC"/>
</dbReference>
<evidence type="ECO:0000313" key="6">
    <source>
        <dbReference type="EMBL" id="MBF4692502.1"/>
    </source>
</evidence>
<gene>
    <name evidence="6" type="ORF">ISU02_05205</name>
</gene>
<dbReference type="SMART" id="SM00382">
    <property type="entry name" value="AAA"/>
    <property type="match status" value="1"/>
</dbReference>
<dbReference type="GO" id="GO:0005524">
    <property type="term" value="F:ATP binding"/>
    <property type="evidence" value="ECO:0007669"/>
    <property type="project" value="UniProtKB-KW"/>
</dbReference>
<organism evidence="6 7">
    <name type="scientific">Fusibacter ferrireducens</name>
    <dbReference type="NCBI Taxonomy" id="2785058"/>
    <lineage>
        <taxon>Bacteria</taxon>
        <taxon>Bacillati</taxon>
        <taxon>Bacillota</taxon>
        <taxon>Clostridia</taxon>
        <taxon>Eubacteriales</taxon>
        <taxon>Eubacteriales Family XII. Incertae Sedis</taxon>
        <taxon>Fusibacter</taxon>
    </lineage>
</organism>
<accession>A0ABR9ZPY5</accession>
<keyword evidence="4 6" id="KW-0067">ATP-binding</keyword>
<dbReference type="InterPro" id="IPR003593">
    <property type="entry name" value="AAA+_ATPase"/>
</dbReference>
<evidence type="ECO:0000313" key="7">
    <source>
        <dbReference type="Proteomes" id="UP000614200"/>
    </source>
</evidence>
<dbReference type="InterPro" id="IPR003439">
    <property type="entry name" value="ABC_transporter-like_ATP-bd"/>
</dbReference>
<reference evidence="6 7" key="1">
    <citation type="submission" date="2020-11" db="EMBL/GenBank/DDBJ databases">
        <title>Fusibacter basophilias sp. nov.</title>
        <authorList>
            <person name="Qiu D."/>
        </authorList>
    </citation>
    <scope>NUCLEOTIDE SEQUENCE [LARGE SCALE GENOMIC DNA]</scope>
    <source>
        <strain evidence="6 7">Q10-2</strain>
    </source>
</reference>
<keyword evidence="2" id="KW-0813">Transport</keyword>
<dbReference type="PROSITE" id="PS00211">
    <property type="entry name" value="ABC_TRANSPORTER_1"/>
    <property type="match status" value="1"/>
</dbReference>
<dbReference type="Proteomes" id="UP000614200">
    <property type="component" value="Unassembled WGS sequence"/>
</dbReference>
<dbReference type="CDD" id="cd03214">
    <property type="entry name" value="ABC_Iron-Siderophores_B12_Hemin"/>
    <property type="match status" value="1"/>
</dbReference>
<dbReference type="SUPFAM" id="SSF52540">
    <property type="entry name" value="P-loop containing nucleoside triphosphate hydrolases"/>
    <property type="match status" value="1"/>
</dbReference>
<dbReference type="PANTHER" id="PTHR42734:SF6">
    <property type="entry name" value="MOLYBDATE IMPORT ATP-BINDING PROTEIN MOLC"/>
    <property type="match status" value="1"/>
</dbReference>
<name>A0ABR9ZPY5_9FIRM</name>
<feature type="domain" description="ABC transporter" evidence="5">
    <location>
        <begin position="3"/>
        <end position="238"/>
    </location>
</feature>
<evidence type="ECO:0000256" key="4">
    <source>
        <dbReference type="ARBA" id="ARBA00022840"/>
    </source>
</evidence>
<proteinExistence type="inferred from homology"/>
<evidence type="ECO:0000256" key="1">
    <source>
        <dbReference type="ARBA" id="ARBA00005417"/>
    </source>
</evidence>
<comment type="caution">
    <text evidence="6">The sequence shown here is derived from an EMBL/GenBank/DDBJ whole genome shotgun (WGS) entry which is preliminary data.</text>
</comment>